<evidence type="ECO:0000313" key="9">
    <source>
        <dbReference type="EMBL" id="TNJ30617.1"/>
    </source>
</evidence>
<evidence type="ECO:0000313" key="10">
    <source>
        <dbReference type="Proteomes" id="UP000315496"/>
    </source>
</evidence>
<dbReference type="EMBL" id="VDLU01000001">
    <property type="protein sequence ID" value="TNJ30617.1"/>
    <property type="molecule type" value="Genomic_DNA"/>
</dbReference>
<dbReference type="GO" id="GO:0005524">
    <property type="term" value="F:ATP binding"/>
    <property type="evidence" value="ECO:0007669"/>
    <property type="project" value="UniProtKB-KW"/>
</dbReference>
<protein>
    <recommendedName>
        <fullName evidence="2">thymidine kinase</fullName>
        <ecNumber evidence="2">2.7.1.21</ecNumber>
    </recommendedName>
</protein>
<dbReference type="PANTHER" id="PTHR11441">
    <property type="entry name" value="THYMIDINE KINASE"/>
    <property type="match status" value="1"/>
</dbReference>
<comment type="caution">
    <text evidence="9">The sequence shown here is derived from an EMBL/GenBank/DDBJ whole genome shotgun (WGS) entry which is preliminary data.</text>
</comment>
<dbReference type="Gene3D" id="3.30.60.20">
    <property type="match status" value="1"/>
</dbReference>
<keyword evidence="4" id="KW-0808">Transferase</keyword>
<evidence type="ECO:0000256" key="8">
    <source>
        <dbReference type="RuleBase" id="RU004165"/>
    </source>
</evidence>
<evidence type="ECO:0000256" key="5">
    <source>
        <dbReference type="ARBA" id="ARBA00022741"/>
    </source>
</evidence>
<reference evidence="9 10" key="1">
    <citation type="submission" date="2019-05" db="EMBL/GenBank/DDBJ databases">
        <title>The compact genome of Giardia muris reveals important steps in the evolution of intestinal protozoan parasites.</title>
        <authorList>
            <person name="Xu F."/>
            <person name="Jimenez-Gonzalez A."/>
            <person name="Einarsson E."/>
            <person name="Astvaldsson A."/>
            <person name="Peirasmaki D."/>
            <person name="Eckmann L."/>
            <person name="Andersson J.O."/>
            <person name="Svard S.G."/>
            <person name="Jerlstrom-Hultqvist J."/>
        </authorList>
    </citation>
    <scope>NUCLEOTIDE SEQUENCE [LARGE SCALE GENOMIC DNA]</scope>
    <source>
        <strain evidence="9 10">Roberts-Thomson</strain>
    </source>
</reference>
<dbReference type="SUPFAM" id="SSF57716">
    <property type="entry name" value="Glucocorticoid receptor-like (DNA-binding domain)"/>
    <property type="match status" value="1"/>
</dbReference>
<dbReference type="VEuPathDB" id="GiardiaDB:GMRT_12229"/>
<dbReference type="PROSITE" id="PS00603">
    <property type="entry name" value="TK_CELLULAR_TYPE"/>
    <property type="match status" value="1"/>
</dbReference>
<keyword evidence="3" id="KW-0237">DNA synthesis</keyword>
<dbReference type="InterPro" id="IPR001267">
    <property type="entry name" value="Thymidine_kinase"/>
</dbReference>
<keyword evidence="10" id="KW-1185">Reference proteome</keyword>
<keyword evidence="6 9" id="KW-0418">Kinase</keyword>
<dbReference type="AlphaFoldDB" id="A0A4Z1TBJ1"/>
<accession>A0A4Z1TBJ1</accession>
<name>A0A4Z1TBJ1_GIAMU</name>
<dbReference type="GO" id="GO:0046104">
    <property type="term" value="P:thymidine metabolic process"/>
    <property type="evidence" value="ECO:0007669"/>
    <property type="project" value="TreeGrafter"/>
</dbReference>
<dbReference type="GO" id="GO:0004797">
    <property type="term" value="F:thymidine kinase activity"/>
    <property type="evidence" value="ECO:0007669"/>
    <property type="project" value="UniProtKB-EC"/>
</dbReference>
<dbReference type="Pfam" id="PF00265">
    <property type="entry name" value="TK"/>
    <property type="match status" value="1"/>
</dbReference>
<dbReference type="GO" id="GO:0071897">
    <property type="term" value="P:DNA biosynthetic process"/>
    <property type="evidence" value="ECO:0007669"/>
    <property type="project" value="UniProtKB-KW"/>
</dbReference>
<keyword evidence="7" id="KW-0067">ATP-binding</keyword>
<dbReference type="EC" id="2.7.1.21" evidence="2"/>
<proteinExistence type="inferred from homology"/>
<evidence type="ECO:0000256" key="1">
    <source>
        <dbReference type="ARBA" id="ARBA00007587"/>
    </source>
</evidence>
<evidence type="ECO:0000256" key="3">
    <source>
        <dbReference type="ARBA" id="ARBA00022634"/>
    </source>
</evidence>
<sequence>MRGAIVAIVGPMFAGKSSQLVRCAQILTGAQRVLCVNHSLDTRYEEGSICTHDQLRAPGISVSTVSDIIEYAYSHGPYDAILIDEGQFFADLAEKIEILASLGSGTHVYVSALSGNFLREPFAVVATLLTKVDYVYTRYAFCGCCRAPASFSARLTQDSAEIILGGADMYVPTCRTCWAAITHKRSELCGDIKAIPECTLAQLRATAVEEKHLHGRLCLVMENDAGLLSQLQQILEQLTHEDQTLIQDVFLLGSVSADEIDIADVLLVQRTKADGTELTEGQCAIIENSLIYPAEDIDTFIDRGLTVIACVPRAELTNPRTARLISRADVFLPDWWSVTKLDARRQLPVYPVPACACLERVVA</sequence>
<keyword evidence="5" id="KW-0547">Nucleotide-binding</keyword>
<dbReference type="SUPFAM" id="SSF52540">
    <property type="entry name" value="P-loop containing nucleoside triphosphate hydrolases"/>
    <property type="match status" value="1"/>
</dbReference>
<evidence type="ECO:0000256" key="7">
    <source>
        <dbReference type="ARBA" id="ARBA00022840"/>
    </source>
</evidence>
<evidence type="ECO:0000256" key="2">
    <source>
        <dbReference type="ARBA" id="ARBA00012118"/>
    </source>
</evidence>
<dbReference type="OrthoDB" id="439028at2759"/>
<evidence type="ECO:0000256" key="4">
    <source>
        <dbReference type="ARBA" id="ARBA00022679"/>
    </source>
</evidence>
<comment type="similarity">
    <text evidence="1 8">Belongs to the thymidine kinase family.</text>
</comment>
<evidence type="ECO:0000256" key="6">
    <source>
        <dbReference type="ARBA" id="ARBA00022777"/>
    </source>
</evidence>
<dbReference type="Gene3D" id="3.40.50.300">
    <property type="entry name" value="P-loop containing nucleotide triphosphate hydrolases"/>
    <property type="match status" value="1"/>
</dbReference>
<dbReference type="InterPro" id="IPR027417">
    <property type="entry name" value="P-loop_NTPase"/>
</dbReference>
<organism evidence="9 10">
    <name type="scientific">Giardia muris</name>
    <dbReference type="NCBI Taxonomy" id="5742"/>
    <lineage>
        <taxon>Eukaryota</taxon>
        <taxon>Metamonada</taxon>
        <taxon>Diplomonadida</taxon>
        <taxon>Hexamitidae</taxon>
        <taxon>Giardiinae</taxon>
        <taxon>Giardia</taxon>
    </lineage>
</organism>
<gene>
    <name evidence="9" type="ORF">GMRT_12229</name>
</gene>
<dbReference type="InterPro" id="IPR020633">
    <property type="entry name" value="Thymidine_kinase_CS"/>
</dbReference>
<dbReference type="PANTHER" id="PTHR11441:SF0">
    <property type="entry name" value="THYMIDINE KINASE, CYTOSOLIC"/>
    <property type="match status" value="1"/>
</dbReference>
<dbReference type="Proteomes" id="UP000315496">
    <property type="component" value="Chromosome 1"/>
</dbReference>